<dbReference type="Pfam" id="PF01797">
    <property type="entry name" value="Y1_Tnp"/>
    <property type="match status" value="1"/>
</dbReference>
<dbReference type="PANTHER" id="PTHR34322">
    <property type="entry name" value="TRANSPOSASE, Y1_TNP DOMAIN-CONTAINING"/>
    <property type="match status" value="1"/>
</dbReference>
<dbReference type="InterPro" id="IPR002686">
    <property type="entry name" value="Transposase_17"/>
</dbReference>
<protein>
    <recommendedName>
        <fullName evidence="1">Transposase IS200-like domain-containing protein</fullName>
    </recommendedName>
</protein>
<gene>
    <name evidence="2" type="ORF">A2765_03770</name>
</gene>
<dbReference type="SMART" id="SM01321">
    <property type="entry name" value="Y1_Tnp"/>
    <property type="match status" value="1"/>
</dbReference>
<dbReference type="SUPFAM" id="SSF143422">
    <property type="entry name" value="Transposase IS200-like"/>
    <property type="match status" value="1"/>
</dbReference>
<feature type="domain" description="Transposase IS200-like" evidence="1">
    <location>
        <begin position="8"/>
        <end position="145"/>
    </location>
</feature>
<sequence>MNRAPMGVGEWYHCFTRGVDKRRTFQSTTDYRRFQQVLYLCNSDIAVHRSDLQHLSHADIFSYPRGKPLVELGAYCIMPNHFHLLIQEIVEGGVARFMQKVGTAYGMYFNIKNKRIGNLFVKPFRSKHVDDDAYLRHVAQYIHLNPVELFDPTWKTATQKNITRLESKLRGYEFSSLAEYLSLDRPEKSLLGAEAKDVLSDGLPELNNVITEAAEYYREIGMAT</sequence>
<dbReference type="GO" id="GO:0006313">
    <property type="term" value="P:DNA transposition"/>
    <property type="evidence" value="ECO:0007669"/>
    <property type="project" value="InterPro"/>
</dbReference>
<dbReference type="GO" id="GO:0003677">
    <property type="term" value="F:DNA binding"/>
    <property type="evidence" value="ECO:0007669"/>
    <property type="project" value="InterPro"/>
</dbReference>
<accession>A0A1F6DGT6</accession>
<dbReference type="GO" id="GO:0004803">
    <property type="term" value="F:transposase activity"/>
    <property type="evidence" value="ECO:0007669"/>
    <property type="project" value="InterPro"/>
</dbReference>
<organism evidence="2 3">
    <name type="scientific">Candidatus Kaiserbacteria bacterium RIFCSPHIGHO2_01_FULL_56_24</name>
    <dbReference type="NCBI Taxonomy" id="1798487"/>
    <lineage>
        <taxon>Bacteria</taxon>
        <taxon>Candidatus Kaiseribacteriota</taxon>
    </lineage>
</organism>
<dbReference type="InterPro" id="IPR036515">
    <property type="entry name" value="Transposase_17_sf"/>
</dbReference>
<dbReference type="Gene3D" id="3.30.70.1290">
    <property type="entry name" value="Transposase IS200-like"/>
    <property type="match status" value="1"/>
</dbReference>
<evidence type="ECO:0000313" key="3">
    <source>
        <dbReference type="Proteomes" id="UP000176377"/>
    </source>
</evidence>
<dbReference type="AlphaFoldDB" id="A0A1F6DGT6"/>
<comment type="caution">
    <text evidence="2">The sequence shown here is derived from an EMBL/GenBank/DDBJ whole genome shotgun (WGS) entry which is preliminary data.</text>
</comment>
<dbReference type="Proteomes" id="UP000176377">
    <property type="component" value="Unassembled WGS sequence"/>
</dbReference>
<dbReference type="PANTHER" id="PTHR34322:SF2">
    <property type="entry name" value="TRANSPOSASE IS200-LIKE DOMAIN-CONTAINING PROTEIN"/>
    <property type="match status" value="1"/>
</dbReference>
<name>A0A1F6DGT6_9BACT</name>
<proteinExistence type="predicted"/>
<dbReference type="EMBL" id="MFLA01000004">
    <property type="protein sequence ID" value="OGG60664.1"/>
    <property type="molecule type" value="Genomic_DNA"/>
</dbReference>
<evidence type="ECO:0000313" key="2">
    <source>
        <dbReference type="EMBL" id="OGG60664.1"/>
    </source>
</evidence>
<evidence type="ECO:0000259" key="1">
    <source>
        <dbReference type="SMART" id="SM01321"/>
    </source>
</evidence>
<reference evidence="2 3" key="1">
    <citation type="journal article" date="2016" name="Nat. Commun.">
        <title>Thousands of microbial genomes shed light on interconnected biogeochemical processes in an aquifer system.</title>
        <authorList>
            <person name="Anantharaman K."/>
            <person name="Brown C.T."/>
            <person name="Hug L.A."/>
            <person name="Sharon I."/>
            <person name="Castelle C.J."/>
            <person name="Probst A.J."/>
            <person name="Thomas B.C."/>
            <person name="Singh A."/>
            <person name="Wilkins M.J."/>
            <person name="Karaoz U."/>
            <person name="Brodie E.L."/>
            <person name="Williams K.H."/>
            <person name="Hubbard S.S."/>
            <person name="Banfield J.F."/>
        </authorList>
    </citation>
    <scope>NUCLEOTIDE SEQUENCE [LARGE SCALE GENOMIC DNA]</scope>
</reference>